<dbReference type="PANTHER" id="PTHR43591">
    <property type="entry name" value="METHYLTRANSFERASE"/>
    <property type="match status" value="1"/>
</dbReference>
<organism evidence="1 2">
    <name type="scientific">Aspergillus steynii IBT 23096</name>
    <dbReference type="NCBI Taxonomy" id="1392250"/>
    <lineage>
        <taxon>Eukaryota</taxon>
        <taxon>Fungi</taxon>
        <taxon>Dikarya</taxon>
        <taxon>Ascomycota</taxon>
        <taxon>Pezizomycotina</taxon>
        <taxon>Eurotiomycetes</taxon>
        <taxon>Eurotiomycetidae</taxon>
        <taxon>Eurotiales</taxon>
        <taxon>Aspergillaceae</taxon>
        <taxon>Aspergillus</taxon>
        <taxon>Aspergillus subgen. Circumdati</taxon>
    </lineage>
</organism>
<keyword evidence="1" id="KW-0489">Methyltransferase</keyword>
<dbReference type="Gene3D" id="3.40.50.150">
    <property type="entry name" value="Vaccinia Virus protein VP39"/>
    <property type="match status" value="1"/>
</dbReference>
<protein>
    <submittedName>
        <fullName evidence="1">UMTA methyltransferase family protein</fullName>
    </submittedName>
</protein>
<dbReference type="Proteomes" id="UP000234275">
    <property type="component" value="Unassembled WGS sequence"/>
</dbReference>
<dbReference type="GO" id="GO:0032259">
    <property type="term" value="P:methylation"/>
    <property type="evidence" value="ECO:0007669"/>
    <property type="project" value="UniProtKB-KW"/>
</dbReference>
<name>A0A2I2G067_9EURO</name>
<evidence type="ECO:0000313" key="1">
    <source>
        <dbReference type="EMBL" id="PLB46270.1"/>
    </source>
</evidence>
<dbReference type="SUPFAM" id="SSF53335">
    <property type="entry name" value="S-adenosyl-L-methionine-dependent methyltransferases"/>
    <property type="match status" value="1"/>
</dbReference>
<dbReference type="EMBL" id="MSFO01000007">
    <property type="protein sequence ID" value="PLB46270.1"/>
    <property type="molecule type" value="Genomic_DNA"/>
</dbReference>
<dbReference type="PANTHER" id="PTHR43591:SF96">
    <property type="entry name" value="PUTATIVE-RELATED"/>
    <property type="match status" value="1"/>
</dbReference>
<dbReference type="RefSeq" id="XP_024701572.1">
    <property type="nucleotide sequence ID" value="XM_024851792.1"/>
</dbReference>
<dbReference type="AlphaFoldDB" id="A0A2I2G067"/>
<reference evidence="1 2" key="1">
    <citation type="submission" date="2016-12" db="EMBL/GenBank/DDBJ databases">
        <title>The genomes of Aspergillus section Nigri reveals drivers in fungal speciation.</title>
        <authorList>
            <consortium name="DOE Joint Genome Institute"/>
            <person name="Vesth T.C."/>
            <person name="Nybo J."/>
            <person name="Theobald S."/>
            <person name="Brandl J."/>
            <person name="Frisvad J.C."/>
            <person name="Nielsen K.F."/>
            <person name="Lyhne E.K."/>
            <person name="Kogle M.E."/>
            <person name="Kuo A."/>
            <person name="Riley R."/>
            <person name="Clum A."/>
            <person name="Nolan M."/>
            <person name="Lipzen A."/>
            <person name="Salamov A."/>
            <person name="Henrissat B."/>
            <person name="Wiebenga A."/>
            <person name="De Vries R.P."/>
            <person name="Grigoriev I.V."/>
            <person name="Mortensen U.H."/>
            <person name="Andersen M.R."/>
            <person name="Baker S.E."/>
        </authorList>
    </citation>
    <scope>NUCLEOTIDE SEQUENCE [LARGE SCALE GENOMIC DNA]</scope>
    <source>
        <strain evidence="1 2">IBT 23096</strain>
    </source>
</reference>
<evidence type="ECO:0000313" key="2">
    <source>
        <dbReference type="Proteomes" id="UP000234275"/>
    </source>
</evidence>
<dbReference type="STRING" id="1392250.A0A2I2G067"/>
<keyword evidence="2" id="KW-1185">Reference proteome</keyword>
<dbReference type="InterPro" id="IPR029063">
    <property type="entry name" value="SAM-dependent_MTases_sf"/>
</dbReference>
<accession>A0A2I2G067</accession>
<dbReference type="GO" id="GO:0008168">
    <property type="term" value="F:methyltransferase activity"/>
    <property type="evidence" value="ECO:0007669"/>
    <property type="project" value="UniProtKB-KW"/>
</dbReference>
<dbReference type="VEuPathDB" id="FungiDB:P170DRAFT_458355"/>
<proteinExistence type="predicted"/>
<comment type="caution">
    <text evidence="1">The sequence shown here is derived from an EMBL/GenBank/DDBJ whole genome shotgun (WGS) entry which is preliminary data.</text>
</comment>
<keyword evidence="1" id="KW-0808">Transferase</keyword>
<dbReference type="OrthoDB" id="417697at2759"/>
<sequence length="304" mass="33840">MNEPIADPPCTSSSIFPSTDGLGYTLQNNHRAAARLNLQQYLWHETLGYHIHPGVQIPAFSPVIADVATGTGLWMIQVAREVPSAQVDGLDIDMTQAPHPAWLPGAIGLRYWDIFSPVPPDLREKYDLVHVRLLVLVLSGVDPVPAIRNLLALLKPGGYLQWDELDCVHMKLKKADESLVAPALEEIQSMLYATGRHNWALELPRTLTDCGFEDAWIDYYDEAPELVRAFNDQHLMTIEEFAGKLAQLGQVETAREVYDLVKTGYEESVQGVALSVPRVVVVARKPMISSDQGVRSNRRPLESL</sequence>
<gene>
    <name evidence="1" type="ORF">P170DRAFT_458355</name>
</gene>
<dbReference type="GeneID" id="36559491"/>